<reference evidence="1 2" key="1">
    <citation type="journal article" date="2016" name="Nat. Commun.">
        <title>Thousands of microbial genomes shed light on interconnected biogeochemical processes in an aquifer system.</title>
        <authorList>
            <person name="Anantharaman K."/>
            <person name="Brown C.T."/>
            <person name="Hug L.A."/>
            <person name="Sharon I."/>
            <person name="Castelle C.J."/>
            <person name="Probst A.J."/>
            <person name="Thomas B.C."/>
            <person name="Singh A."/>
            <person name="Wilkins M.J."/>
            <person name="Karaoz U."/>
            <person name="Brodie E.L."/>
            <person name="Williams K.H."/>
            <person name="Hubbard S.S."/>
            <person name="Banfield J.F."/>
        </authorList>
    </citation>
    <scope>NUCLEOTIDE SEQUENCE [LARGE SCALE GENOMIC DNA]</scope>
</reference>
<name>A0A1F4W1M1_UNCKA</name>
<dbReference type="EMBL" id="MEVT01000008">
    <property type="protein sequence ID" value="OGC63178.1"/>
    <property type="molecule type" value="Genomic_DNA"/>
</dbReference>
<proteinExistence type="predicted"/>
<evidence type="ECO:0000313" key="2">
    <source>
        <dbReference type="Proteomes" id="UP000176614"/>
    </source>
</evidence>
<dbReference type="Proteomes" id="UP000176614">
    <property type="component" value="Unassembled WGS sequence"/>
</dbReference>
<organism evidence="1 2">
    <name type="scientific">candidate division WWE3 bacterium RIFOXYA2_FULL_46_9</name>
    <dbReference type="NCBI Taxonomy" id="1802636"/>
    <lineage>
        <taxon>Bacteria</taxon>
        <taxon>Katanobacteria</taxon>
    </lineage>
</organism>
<dbReference type="InterPro" id="IPR029068">
    <property type="entry name" value="Glyas_Bleomycin-R_OHBP_Dase"/>
</dbReference>
<sequence length="286" mass="31384">MADSRLLHIQKMGAEAMRREAAAMYIQGVAVALVWTMQTTVEWDPTIRLVGRFYRGPKPENGPEDIGTNYATVAPAKLFQMLRTGKPSGQTPIKGENSYRGGDLVDLGEGNMLFAAFSGGTEDQDLQIARAGLVVMKKLWEQPAASSLEHVCINVRGNLDWAVELFELFGWESWPNRKVSWESGEAVFVYNPEGGTYIQLTFEADQQQGSPGSAQHIALLGDVEASLGILRFFATKYSMDFAVEDVGGGKMMVTLPALFYGSIELVPNQHPDFASLILTGNVKPLF</sequence>
<accession>A0A1F4W1M1</accession>
<dbReference type="SUPFAM" id="SSF54593">
    <property type="entry name" value="Glyoxalase/Bleomycin resistance protein/Dihydroxybiphenyl dioxygenase"/>
    <property type="match status" value="1"/>
</dbReference>
<protein>
    <recommendedName>
        <fullName evidence="3">Glyoxalase-like domain-containing protein</fullName>
    </recommendedName>
</protein>
<gene>
    <name evidence="1" type="ORF">A2264_00590</name>
</gene>
<comment type="caution">
    <text evidence="1">The sequence shown here is derived from an EMBL/GenBank/DDBJ whole genome shotgun (WGS) entry which is preliminary data.</text>
</comment>
<evidence type="ECO:0008006" key="3">
    <source>
        <dbReference type="Google" id="ProtNLM"/>
    </source>
</evidence>
<evidence type="ECO:0000313" key="1">
    <source>
        <dbReference type="EMBL" id="OGC63178.1"/>
    </source>
</evidence>
<dbReference type="AlphaFoldDB" id="A0A1F4W1M1"/>